<organism evidence="2">
    <name type="scientific">Graphocephala atropunctata</name>
    <dbReference type="NCBI Taxonomy" id="36148"/>
    <lineage>
        <taxon>Eukaryota</taxon>
        <taxon>Metazoa</taxon>
        <taxon>Ecdysozoa</taxon>
        <taxon>Arthropoda</taxon>
        <taxon>Hexapoda</taxon>
        <taxon>Insecta</taxon>
        <taxon>Pterygota</taxon>
        <taxon>Neoptera</taxon>
        <taxon>Paraneoptera</taxon>
        <taxon>Hemiptera</taxon>
        <taxon>Auchenorrhyncha</taxon>
        <taxon>Membracoidea</taxon>
        <taxon>Cicadellidae</taxon>
        <taxon>Cicadellinae</taxon>
        <taxon>Cicadellini</taxon>
        <taxon>Graphocephala</taxon>
    </lineage>
</organism>
<proteinExistence type="predicted"/>
<gene>
    <name evidence="2" type="ORF">g.351</name>
</gene>
<dbReference type="PANTHER" id="PTHR28642">
    <property type="entry name" value="MEIOSIS 1 ARREST PROTEIN"/>
    <property type="match status" value="1"/>
</dbReference>
<dbReference type="PANTHER" id="PTHR28642:SF1">
    <property type="entry name" value="MEIOSIS 1 ARREST PROTEIN"/>
    <property type="match status" value="1"/>
</dbReference>
<accession>A0A1B6LH98</accession>
<name>A0A1B6LH98_9HEMI</name>
<dbReference type="GO" id="GO:0007283">
    <property type="term" value="P:spermatogenesis"/>
    <property type="evidence" value="ECO:0007669"/>
    <property type="project" value="InterPro"/>
</dbReference>
<reference evidence="2" key="1">
    <citation type="submission" date="2015-11" db="EMBL/GenBank/DDBJ databases">
        <title>De novo transcriptome assembly of four potential Pierce s Disease insect vectors from Arizona vineyards.</title>
        <authorList>
            <person name="Tassone E.E."/>
        </authorList>
    </citation>
    <scope>NUCLEOTIDE SEQUENCE</scope>
</reference>
<dbReference type="GO" id="GO:0051308">
    <property type="term" value="P:male meiosis chromosome separation"/>
    <property type="evidence" value="ECO:0007669"/>
    <property type="project" value="TreeGrafter"/>
</dbReference>
<sequence length="202" mass="22686">LPSDGLSETEMFGDPLALVPSRSCQLDRAKQERNQQYFSALTEKLMVANEYLVAKCEVNTEVVKYFVLLSGEGMLLLKNLITAEIAMPSAESQRLFVTQEVDDHVSELLLALPSLYTYNTAEFKTGLYHQLVQSAMSNNPQRNRPSTSLCQDPSHESVVVGIEIKKTTKRKRKQSGKSKKSPFCKLQITSSEQNTLDKFFGE</sequence>
<evidence type="ECO:0000313" key="2">
    <source>
        <dbReference type="EMBL" id="JAT22999.1"/>
    </source>
</evidence>
<evidence type="ECO:0000256" key="1">
    <source>
        <dbReference type="SAM" id="MobiDB-lite"/>
    </source>
</evidence>
<feature type="compositionally biased region" description="Basic residues" evidence="1">
    <location>
        <begin position="167"/>
        <end position="182"/>
    </location>
</feature>
<feature type="non-terminal residue" evidence="2">
    <location>
        <position position="1"/>
    </location>
</feature>
<dbReference type="EMBL" id="GEBQ01016978">
    <property type="protein sequence ID" value="JAT22999.1"/>
    <property type="molecule type" value="Transcribed_RNA"/>
</dbReference>
<protein>
    <submittedName>
        <fullName evidence="2">Uncharacterized protein</fullName>
    </submittedName>
</protein>
<feature type="region of interest" description="Disordered" evidence="1">
    <location>
        <begin position="163"/>
        <end position="184"/>
    </location>
</feature>
<dbReference type="AlphaFoldDB" id="A0A1B6LH98"/>
<dbReference type="GO" id="GO:0007127">
    <property type="term" value="P:meiosis I"/>
    <property type="evidence" value="ECO:0007669"/>
    <property type="project" value="InterPro"/>
</dbReference>
<dbReference type="InterPro" id="IPR033587">
    <property type="entry name" value="M1AP"/>
</dbReference>